<dbReference type="OrthoDB" id="10257314at2759"/>
<dbReference type="SUPFAM" id="SSF51197">
    <property type="entry name" value="Clavaminate synthase-like"/>
    <property type="match status" value="1"/>
</dbReference>
<evidence type="ECO:0000313" key="9">
    <source>
        <dbReference type="EMBL" id="KAF3008562.1"/>
    </source>
</evidence>
<dbReference type="GO" id="GO:0016706">
    <property type="term" value="F:2-oxoglutarate-dependent dioxygenase activity"/>
    <property type="evidence" value="ECO:0007669"/>
    <property type="project" value="TreeGrafter"/>
</dbReference>
<name>A0A9P4WDN6_CURKU</name>
<dbReference type="GO" id="GO:0046872">
    <property type="term" value="F:metal ion binding"/>
    <property type="evidence" value="ECO:0007669"/>
    <property type="project" value="UniProtKB-KW"/>
</dbReference>
<dbReference type="FunFam" id="3.60.130.10:FF:000005">
    <property type="entry name" value="TfdA family taurine dioxygenase"/>
    <property type="match status" value="1"/>
</dbReference>
<keyword evidence="5" id="KW-0560">Oxidoreductase</keyword>
<accession>A0A9P4WDN6</accession>
<dbReference type="Pfam" id="PF02668">
    <property type="entry name" value="TauD"/>
    <property type="match status" value="1"/>
</dbReference>
<proteinExistence type="inferred from homology"/>
<reference evidence="9" key="1">
    <citation type="submission" date="2019-04" db="EMBL/GenBank/DDBJ databases">
        <title>Sequencing of skin fungus with MAO and IRED activity.</title>
        <authorList>
            <person name="Marsaioli A.J."/>
            <person name="Bonatto J.M.C."/>
            <person name="Reis Junior O."/>
        </authorList>
    </citation>
    <scope>NUCLEOTIDE SEQUENCE</scope>
    <source>
        <strain evidence="9">30M1</strain>
    </source>
</reference>
<feature type="domain" description="TauD/TfdA-like" evidence="8">
    <location>
        <begin position="44"/>
        <end position="327"/>
    </location>
</feature>
<feature type="region of interest" description="Disordered" evidence="7">
    <location>
        <begin position="1"/>
        <end position="22"/>
    </location>
</feature>
<dbReference type="Proteomes" id="UP000801428">
    <property type="component" value="Unassembled WGS sequence"/>
</dbReference>
<comment type="cofactor">
    <cofactor evidence="1">
        <name>Fe(2+)</name>
        <dbReference type="ChEBI" id="CHEBI:29033"/>
    </cofactor>
</comment>
<evidence type="ECO:0000313" key="10">
    <source>
        <dbReference type="Proteomes" id="UP000801428"/>
    </source>
</evidence>
<dbReference type="PANTHER" id="PTHR30468:SF20">
    <property type="entry name" value="TAUD_TFDA-LIKE DOMAIN-CONTAINING PROTEIN-RELATED"/>
    <property type="match status" value="1"/>
</dbReference>
<evidence type="ECO:0000256" key="5">
    <source>
        <dbReference type="ARBA" id="ARBA00023002"/>
    </source>
</evidence>
<evidence type="ECO:0000256" key="2">
    <source>
        <dbReference type="ARBA" id="ARBA00005896"/>
    </source>
</evidence>
<evidence type="ECO:0000256" key="1">
    <source>
        <dbReference type="ARBA" id="ARBA00001954"/>
    </source>
</evidence>
<comment type="caution">
    <text evidence="9">The sequence shown here is derived from an EMBL/GenBank/DDBJ whole genome shotgun (WGS) entry which is preliminary data.</text>
</comment>
<comment type="similarity">
    <text evidence="2">Belongs to the TfdA dioxygenase family.</text>
</comment>
<evidence type="ECO:0000256" key="4">
    <source>
        <dbReference type="ARBA" id="ARBA00022964"/>
    </source>
</evidence>
<evidence type="ECO:0000256" key="6">
    <source>
        <dbReference type="ARBA" id="ARBA00023004"/>
    </source>
</evidence>
<keyword evidence="10" id="KW-1185">Reference proteome</keyword>
<evidence type="ECO:0000256" key="3">
    <source>
        <dbReference type="ARBA" id="ARBA00022723"/>
    </source>
</evidence>
<keyword evidence="3" id="KW-0479">Metal-binding</keyword>
<dbReference type="InterPro" id="IPR003819">
    <property type="entry name" value="TauD/TfdA-like"/>
</dbReference>
<evidence type="ECO:0000256" key="7">
    <source>
        <dbReference type="SAM" id="MobiDB-lite"/>
    </source>
</evidence>
<dbReference type="GO" id="GO:0005737">
    <property type="term" value="C:cytoplasm"/>
    <property type="evidence" value="ECO:0007669"/>
    <property type="project" value="TreeGrafter"/>
</dbReference>
<dbReference type="Gene3D" id="3.60.130.10">
    <property type="entry name" value="Clavaminate synthase-like"/>
    <property type="match status" value="1"/>
</dbReference>
<keyword evidence="4" id="KW-0223">Dioxygenase</keyword>
<organism evidence="9 10">
    <name type="scientific">Curvularia kusanoi</name>
    <name type="common">Cochliobolus kusanoi</name>
    <dbReference type="NCBI Taxonomy" id="90978"/>
    <lineage>
        <taxon>Eukaryota</taxon>
        <taxon>Fungi</taxon>
        <taxon>Dikarya</taxon>
        <taxon>Ascomycota</taxon>
        <taxon>Pezizomycotina</taxon>
        <taxon>Dothideomycetes</taxon>
        <taxon>Pleosporomycetidae</taxon>
        <taxon>Pleosporales</taxon>
        <taxon>Pleosporineae</taxon>
        <taxon>Pleosporaceae</taxon>
        <taxon>Curvularia</taxon>
    </lineage>
</organism>
<keyword evidence="6" id="KW-0408">Iron</keyword>
<dbReference type="EMBL" id="SWKU01000003">
    <property type="protein sequence ID" value="KAF3008562.1"/>
    <property type="molecule type" value="Genomic_DNA"/>
</dbReference>
<dbReference type="InterPro" id="IPR042098">
    <property type="entry name" value="TauD-like_sf"/>
</dbReference>
<dbReference type="AlphaFoldDB" id="A0A9P4WDN6"/>
<protein>
    <recommendedName>
        <fullName evidence="8">TauD/TfdA-like domain-containing protein</fullName>
    </recommendedName>
</protein>
<gene>
    <name evidence="9" type="ORF">E8E13_007146</name>
</gene>
<evidence type="ECO:0000259" key="8">
    <source>
        <dbReference type="Pfam" id="PF02668"/>
    </source>
</evidence>
<sequence>MSSVKRARTDEGDSSSIVGGHETARSRLSNPLVYSGTLDNFKHQDSTPVIGREFEGLQVRDLLKWGDEMIRDLAITISQRGVVFLRDQDVTPNEMKDFMLRLTSLSGCPESSGLHVHPLTEEGSELGDQISVISSEKQKKGGGLTHQLSDVSRFASAGWHTDISFEPVPSDYAMLKIHTLPATGGDTLWASGYEIYDRLSPALRTMLEGLTATHDAKFFLDEAQRLGNPIRKTVRGNTLNQGEALCAVHPVIRTNPVTGWKSVYVNKGFTKRINGVTKDESDMLLGYLFNILTQNHDAQVRFKWRVNDLAIWDNRSTWHCATYDYSEARAGDRVCSLGEAPYLDLNSKSRREDLEAKDNL</sequence>
<dbReference type="InterPro" id="IPR051323">
    <property type="entry name" value="AtsK-like"/>
</dbReference>
<dbReference type="PANTHER" id="PTHR30468">
    <property type="entry name" value="ALPHA-KETOGLUTARATE-DEPENDENT SULFONATE DIOXYGENASE"/>
    <property type="match status" value="1"/>
</dbReference>